<reference evidence="1 2" key="1">
    <citation type="submission" date="2018-10" db="EMBL/GenBank/DDBJ databases">
        <authorList>
            <consortium name="IHU Genomes"/>
        </authorList>
    </citation>
    <scope>NUCLEOTIDE SEQUENCE [LARGE SCALE GENOMIC DNA]</scope>
    <source>
        <strain evidence="1 2">A1</strain>
    </source>
</reference>
<proteinExistence type="predicted"/>
<organism evidence="1 2">
    <name type="scientific">Yasminevirus sp. GU-2018</name>
    <dbReference type="NCBI Taxonomy" id="2420051"/>
    <lineage>
        <taxon>Viruses</taxon>
        <taxon>Varidnaviria</taxon>
        <taxon>Bamfordvirae</taxon>
        <taxon>Nucleocytoviricota</taxon>
        <taxon>Megaviricetes</taxon>
        <taxon>Imitervirales</taxon>
        <taxon>Mimiviridae</taxon>
        <taxon>Klosneuvirinae</taxon>
        <taxon>Yasminevirus</taxon>
        <taxon>Yasminevirus saudimassiliense</taxon>
    </lineage>
</organism>
<keyword evidence="2" id="KW-1185">Reference proteome</keyword>
<comment type="caution">
    <text evidence="1">The sequence shown here is derived from an EMBL/GenBank/DDBJ whole genome shotgun (WGS) entry which is preliminary data.</text>
</comment>
<evidence type="ECO:0000313" key="1">
    <source>
        <dbReference type="EMBL" id="VBB18745.1"/>
    </source>
</evidence>
<feature type="non-terminal residue" evidence="1">
    <location>
        <position position="1"/>
    </location>
</feature>
<name>A0A5K0UAJ9_9VIRU</name>
<accession>A0A5K0UAJ9</accession>
<sequence length="202" mass="23186">VKDKNVSNVREQVKKILTYPETGYPPWESVDVDSKEYMTKLSTPIFRLTITDGKVYAVPTEQFKEYRSTLYELLRTDMENHCKSVGGDSTKLVENNESSHITVVNSNIVHDCGQDSVREFISSTQNVVDFTITFGKIKSTVSNDWTLFSRCYVAETESTFLTEFVDRFNVHFKDRLKKPIKLSPHTTIAIVPRSLNLFKKSL</sequence>
<evidence type="ECO:0000313" key="2">
    <source>
        <dbReference type="Proteomes" id="UP000594342"/>
    </source>
</evidence>
<dbReference type="EMBL" id="UPSH01000001">
    <property type="protein sequence ID" value="VBB18745.1"/>
    <property type="molecule type" value="Genomic_DNA"/>
</dbReference>
<dbReference type="Proteomes" id="UP000594342">
    <property type="component" value="Unassembled WGS sequence"/>
</dbReference>
<gene>
    <name evidence="1" type="ORF">YASMINEVIRUS_1277</name>
</gene>
<protein>
    <submittedName>
        <fullName evidence="1">Uncharacterized protein</fullName>
    </submittedName>
</protein>